<organism evidence="1">
    <name type="scientific">Triticum aestivum</name>
    <name type="common">Wheat</name>
    <dbReference type="NCBI Taxonomy" id="4565"/>
    <lineage>
        <taxon>Eukaryota</taxon>
        <taxon>Viridiplantae</taxon>
        <taxon>Streptophyta</taxon>
        <taxon>Embryophyta</taxon>
        <taxon>Tracheophyta</taxon>
        <taxon>Spermatophyta</taxon>
        <taxon>Magnoliopsida</taxon>
        <taxon>Liliopsida</taxon>
        <taxon>Poales</taxon>
        <taxon>Poaceae</taxon>
        <taxon>BOP clade</taxon>
        <taxon>Pooideae</taxon>
        <taxon>Triticodae</taxon>
        <taxon>Triticeae</taxon>
        <taxon>Triticinae</taxon>
        <taxon>Triticum</taxon>
    </lineage>
</organism>
<keyword evidence="2" id="KW-1185">Reference proteome</keyword>
<dbReference type="Gramene" id="TraesSTA6A03G03281210.1">
    <property type="protein sequence ID" value="TraesSTA6A03G03281210.1.CDS1"/>
    <property type="gene ID" value="TraesSTA6A03G03281210"/>
</dbReference>
<dbReference type="Gramene" id="TraesJUL6A03G03316780.1">
    <property type="protein sequence ID" value="TraesJUL6A03G03316780.1.CDS1"/>
    <property type="gene ID" value="TraesJUL6A03G03316780"/>
</dbReference>
<dbReference type="Gramene" id="TraesLDM6A03G03293800.1">
    <property type="protein sequence ID" value="TraesLDM6A03G03293800.1.CDS1"/>
    <property type="gene ID" value="TraesLDM6A03G03293800"/>
</dbReference>
<dbReference type="Gramene" id="TraesSYM6A03G03231210.1">
    <property type="protein sequence ID" value="TraesSYM6A03G03231210.1.CDS1"/>
    <property type="gene ID" value="TraesSYM6A03G03231210"/>
</dbReference>
<dbReference type="Gramene" id="TraesPARA_EIv1.0_1923770.1">
    <property type="protein sequence ID" value="TraesPARA_EIv1.0_1923770.1.CDS1"/>
    <property type="gene ID" value="TraesPARA_EIv1.0_1923770"/>
</dbReference>
<proteinExistence type="predicted"/>
<evidence type="ECO:0000313" key="1">
    <source>
        <dbReference type="EnsemblPlants" id="TraesCS6A02G151800.1.cds1"/>
    </source>
</evidence>
<dbReference type="Proteomes" id="UP000019116">
    <property type="component" value="Chromosome 6A"/>
</dbReference>
<evidence type="ECO:0000313" key="2">
    <source>
        <dbReference type="Proteomes" id="UP000019116"/>
    </source>
</evidence>
<accession>A0A3B6NLP9</accession>
<dbReference type="Gramene" id="TraesNOR6A03G03322040.1">
    <property type="protein sequence ID" value="TraesNOR6A03G03322040.1.CDS1"/>
    <property type="gene ID" value="TraesNOR6A03G03322040"/>
</dbReference>
<dbReference type="Gramene" id="TraesJAG6A03G03285040.1">
    <property type="protein sequence ID" value="TraesJAG6A03G03285040.1.CDS1"/>
    <property type="gene ID" value="TraesJAG6A03G03285040"/>
</dbReference>
<dbReference type="Gramene" id="TraesRN6B0100444700.1">
    <property type="protein sequence ID" value="TraesRN6B0100444700.1"/>
    <property type="gene ID" value="TraesRN6B0100444700"/>
</dbReference>
<dbReference type="AlphaFoldDB" id="A0A3B6NLP9"/>
<dbReference type="Gramene" id="TraesARI6A03G03245820.1">
    <property type="protein sequence ID" value="TraesARI6A03G03245820.1.CDS1"/>
    <property type="gene ID" value="TraesARI6A03G03245820"/>
</dbReference>
<dbReference type="Gramene" id="TraesMAC6A03G03289840.1">
    <property type="protein sequence ID" value="TraesMAC6A03G03289840.1.CDS1"/>
    <property type="gene ID" value="TraesMAC6A03G03289840"/>
</dbReference>
<dbReference type="Gramene" id="TraesCS6A03G0363600.1">
    <property type="protein sequence ID" value="TraesCS6A03G0363600.1.CDS1"/>
    <property type="gene ID" value="TraesCS6A03G0363600"/>
</dbReference>
<protein>
    <submittedName>
        <fullName evidence="1">Uncharacterized protein</fullName>
    </submittedName>
</protein>
<name>A0A3B6NLP9_WHEAT</name>
<dbReference type="Gramene" id="TraesCS6A02G151800.1">
    <property type="protein sequence ID" value="TraesCS6A02G151800.1.cds1"/>
    <property type="gene ID" value="TraesCS6A02G151800"/>
</dbReference>
<sequence>MKASWRSLPMGAAPDMTMRMEARSPAVTWGLLAISTTMGGTKGAMVMPCARTSSTSAPMSNLRMITIADPARSPASSTELSE</sequence>
<dbReference type="EnsemblPlants" id="TraesCS6A02G151800.1">
    <property type="protein sequence ID" value="TraesCS6A02G151800.1.cds1"/>
    <property type="gene ID" value="TraesCS6A02G151800"/>
</dbReference>
<reference evidence="1" key="2">
    <citation type="submission" date="2018-10" db="UniProtKB">
        <authorList>
            <consortium name="EnsemblPlants"/>
        </authorList>
    </citation>
    <scope>IDENTIFICATION</scope>
</reference>
<dbReference type="Gramene" id="TraesRN6A0100333200.1">
    <property type="protein sequence ID" value="TraesRN6A0100333200.1"/>
    <property type="gene ID" value="TraesRN6A0100333200"/>
</dbReference>
<dbReference type="Gramene" id="TraesLAC6A03G03245250.1">
    <property type="protein sequence ID" value="TraesLAC6A03G03245250.1.CDS1"/>
    <property type="gene ID" value="TraesLAC6A03G03245250"/>
</dbReference>
<reference evidence="1" key="1">
    <citation type="submission" date="2018-08" db="EMBL/GenBank/DDBJ databases">
        <authorList>
            <person name="Rossello M."/>
        </authorList>
    </citation>
    <scope>NUCLEOTIDE SEQUENCE [LARGE SCALE GENOMIC DNA]</scope>
    <source>
        <strain evidence="1">cv. Chinese Spring</strain>
    </source>
</reference>